<sequence>MFDELFRRHSIIDQTRRFDQKSLYEEECRRLIGVVEQLSEQRKEVLEVIRTANSFINDLILSLQSHNPRNATSENPKGTENGRSELLNTISKQRNNVQTVMNEETIDGENNVDEGEFVDVDINADESANSLEYPQNRSNDIEQFIQQHNDEGLKTELVILQSQINRLRVEQTKVTDILEYHKNNCKPSLSKSNGGQYRARSFALAKEDRIRVNDDDNESDGGENSVSSRERYGSELRWNSYMENETYTDLLKRQNREIIKLRQKCKEYEESLKITKSSRRSNSCSTESYNSGKNNRNDGSPSFKSDIKSLQNLLQKFTSVTAETEINQEQANALLELYQLNTAKPGLKTFREKLGHALEAQIVKRLGEQLDGYFSVDKSPDSMEDYDEDNLELDIVSTTEKLVALMTRFVQRRVNDDGLAKQVPKRVRKVVYETLSKHAFSLDSQIFENNKNRINHPFITSLVQELVNFTDQYRTIKHSEGILKVQNEAEKLIREYVSVMWFKLKALDPVPQTHYYPKGTGVNTVYMKGDVHGEDAGKNIMTNGGSSSSGSKGWDIQDTKNLSVEICYFPAIFDERTNTVYSKAQVSVN</sequence>
<dbReference type="EMBL" id="CAJVPV010007951">
    <property type="protein sequence ID" value="CAG8624758.1"/>
    <property type="molecule type" value="Genomic_DNA"/>
</dbReference>
<feature type="region of interest" description="Disordered" evidence="2">
    <location>
        <begin position="210"/>
        <end position="231"/>
    </location>
</feature>
<protein>
    <submittedName>
        <fullName evidence="3">2460_t:CDS:1</fullName>
    </submittedName>
</protein>
<evidence type="ECO:0000313" key="3">
    <source>
        <dbReference type="EMBL" id="CAG8624758.1"/>
    </source>
</evidence>
<keyword evidence="4" id="KW-1185">Reference proteome</keyword>
<feature type="coiled-coil region" evidence="1">
    <location>
        <begin position="244"/>
        <end position="271"/>
    </location>
</feature>
<accession>A0A9N9GRK5</accession>
<evidence type="ECO:0000256" key="1">
    <source>
        <dbReference type="SAM" id="Coils"/>
    </source>
</evidence>
<keyword evidence="1" id="KW-0175">Coiled coil</keyword>
<evidence type="ECO:0000313" key="4">
    <source>
        <dbReference type="Proteomes" id="UP000789342"/>
    </source>
</evidence>
<evidence type="ECO:0000256" key="2">
    <source>
        <dbReference type="SAM" id="MobiDB-lite"/>
    </source>
</evidence>
<organism evidence="3 4">
    <name type="scientific">Acaulospora morrowiae</name>
    <dbReference type="NCBI Taxonomy" id="94023"/>
    <lineage>
        <taxon>Eukaryota</taxon>
        <taxon>Fungi</taxon>
        <taxon>Fungi incertae sedis</taxon>
        <taxon>Mucoromycota</taxon>
        <taxon>Glomeromycotina</taxon>
        <taxon>Glomeromycetes</taxon>
        <taxon>Diversisporales</taxon>
        <taxon>Acaulosporaceae</taxon>
        <taxon>Acaulospora</taxon>
    </lineage>
</organism>
<feature type="compositionally biased region" description="Polar residues" evidence="2">
    <location>
        <begin position="289"/>
        <end position="304"/>
    </location>
</feature>
<gene>
    <name evidence="3" type="ORF">AMORRO_LOCUS8819</name>
</gene>
<name>A0A9N9GRK5_9GLOM</name>
<dbReference type="Proteomes" id="UP000789342">
    <property type="component" value="Unassembled WGS sequence"/>
</dbReference>
<comment type="caution">
    <text evidence="3">The sequence shown here is derived from an EMBL/GenBank/DDBJ whole genome shotgun (WGS) entry which is preliminary data.</text>
</comment>
<reference evidence="3" key="1">
    <citation type="submission" date="2021-06" db="EMBL/GenBank/DDBJ databases">
        <authorList>
            <person name="Kallberg Y."/>
            <person name="Tangrot J."/>
            <person name="Rosling A."/>
        </authorList>
    </citation>
    <scope>NUCLEOTIDE SEQUENCE</scope>
    <source>
        <strain evidence="3">CL551</strain>
    </source>
</reference>
<dbReference type="AlphaFoldDB" id="A0A9N9GRK5"/>
<dbReference type="OrthoDB" id="2392566at2759"/>
<proteinExistence type="predicted"/>
<feature type="region of interest" description="Disordered" evidence="2">
    <location>
        <begin position="276"/>
        <end position="304"/>
    </location>
</feature>